<dbReference type="Proteomes" id="UP001171945">
    <property type="component" value="Unassembled WGS sequence"/>
</dbReference>
<name>A0ABT7VVV2_9GAMM</name>
<dbReference type="EMBL" id="JAUCGM010000765">
    <property type="protein sequence ID" value="MDM8563635.1"/>
    <property type="molecule type" value="Genomic_DNA"/>
</dbReference>
<evidence type="ECO:0000313" key="1">
    <source>
        <dbReference type="EMBL" id="MDM8563635.1"/>
    </source>
</evidence>
<comment type="caution">
    <text evidence="1">The sequence shown here is derived from an EMBL/GenBank/DDBJ whole genome shotgun (WGS) entry which is preliminary data.</text>
</comment>
<protein>
    <recommendedName>
        <fullName evidence="3">Lipoprotein</fullName>
    </recommendedName>
</protein>
<evidence type="ECO:0000313" key="2">
    <source>
        <dbReference type="Proteomes" id="UP001171945"/>
    </source>
</evidence>
<sequence>ILTGCANRALPVATGYPVKAQRKMQSAHHWDVLAKDLAERLKITIDLSFPNAVVKPTVFVKYNDKTPFGKAFFTLLISRLIQQGLVIMDSNAQYGDNLVIDYHMQVVHHKDRRLTYLPPGAFTLLATGVWLAAQIQDHWNYPSWTLYPLTIGGVSTLADYYLPGETNTEVIISTIVTIGQQYLLGDSRIYYINDDDYEHYESFITTTTNKTYRIVNQ</sequence>
<reference evidence="1" key="1">
    <citation type="submission" date="2023-06" db="EMBL/GenBank/DDBJ databases">
        <title>Uncultivated large filamentous bacteria from sulfidic sediments reveal new species and different genomic features in energy metabolism and defense.</title>
        <authorList>
            <person name="Fonseca A."/>
        </authorList>
    </citation>
    <scope>NUCLEOTIDE SEQUENCE</scope>
    <source>
        <strain evidence="1">HSG4</strain>
    </source>
</reference>
<keyword evidence="2" id="KW-1185">Reference proteome</keyword>
<feature type="non-terminal residue" evidence="1">
    <location>
        <position position="1"/>
    </location>
</feature>
<evidence type="ECO:0008006" key="3">
    <source>
        <dbReference type="Google" id="ProtNLM"/>
    </source>
</evidence>
<accession>A0ABT7VVV2</accession>
<gene>
    <name evidence="1" type="ORF">QUF54_09800</name>
</gene>
<organism evidence="1 2">
    <name type="scientific">Candidatus Marithioploca araucensis</name>
    <dbReference type="NCBI Taxonomy" id="70273"/>
    <lineage>
        <taxon>Bacteria</taxon>
        <taxon>Pseudomonadati</taxon>
        <taxon>Pseudomonadota</taxon>
        <taxon>Gammaproteobacteria</taxon>
        <taxon>Thiotrichales</taxon>
        <taxon>Thiotrichaceae</taxon>
        <taxon>Candidatus Marithioploca</taxon>
    </lineage>
</organism>
<proteinExistence type="predicted"/>